<protein>
    <recommendedName>
        <fullName evidence="4">Endonuclease/exonuclease/phosphatase domain-containing protein</fullName>
    </recommendedName>
</protein>
<evidence type="ECO:0000313" key="3">
    <source>
        <dbReference type="Proteomes" id="UP001153954"/>
    </source>
</evidence>
<feature type="region of interest" description="Disordered" evidence="1">
    <location>
        <begin position="71"/>
        <end position="114"/>
    </location>
</feature>
<sequence length="114" mass="13154">MKHSHSLQCQHHEGYSVIIGDFNTRTSAGTDAFQIQLENRFDALTPTLDINEDFENVVNILRDEGKRFCRRRDRGSKSQHSEGTLELMKKRQENTNAIPSELHQETNTQRPPTC</sequence>
<comment type="caution">
    <text evidence="2">The sequence shown here is derived from an EMBL/GenBank/DDBJ whole genome shotgun (WGS) entry which is preliminary data.</text>
</comment>
<feature type="compositionally biased region" description="Polar residues" evidence="1">
    <location>
        <begin position="105"/>
        <end position="114"/>
    </location>
</feature>
<evidence type="ECO:0008006" key="4">
    <source>
        <dbReference type="Google" id="ProtNLM"/>
    </source>
</evidence>
<dbReference type="Proteomes" id="UP001153954">
    <property type="component" value="Unassembled WGS sequence"/>
</dbReference>
<evidence type="ECO:0000256" key="1">
    <source>
        <dbReference type="SAM" id="MobiDB-lite"/>
    </source>
</evidence>
<accession>A0AAU9U9S9</accession>
<proteinExistence type="predicted"/>
<keyword evidence="3" id="KW-1185">Reference proteome</keyword>
<name>A0AAU9U9S9_EUPED</name>
<dbReference type="EMBL" id="CAKOGL010000016">
    <property type="protein sequence ID" value="CAH2096346.1"/>
    <property type="molecule type" value="Genomic_DNA"/>
</dbReference>
<organism evidence="2 3">
    <name type="scientific">Euphydryas editha</name>
    <name type="common">Edith's checkerspot</name>
    <dbReference type="NCBI Taxonomy" id="104508"/>
    <lineage>
        <taxon>Eukaryota</taxon>
        <taxon>Metazoa</taxon>
        <taxon>Ecdysozoa</taxon>
        <taxon>Arthropoda</taxon>
        <taxon>Hexapoda</taxon>
        <taxon>Insecta</taxon>
        <taxon>Pterygota</taxon>
        <taxon>Neoptera</taxon>
        <taxon>Endopterygota</taxon>
        <taxon>Lepidoptera</taxon>
        <taxon>Glossata</taxon>
        <taxon>Ditrysia</taxon>
        <taxon>Papilionoidea</taxon>
        <taxon>Nymphalidae</taxon>
        <taxon>Nymphalinae</taxon>
        <taxon>Euphydryas</taxon>
    </lineage>
</organism>
<reference evidence="2" key="1">
    <citation type="submission" date="2022-03" db="EMBL/GenBank/DDBJ databases">
        <authorList>
            <person name="Tunstrom K."/>
        </authorList>
    </citation>
    <scope>NUCLEOTIDE SEQUENCE</scope>
</reference>
<dbReference type="AlphaFoldDB" id="A0AAU9U9S9"/>
<gene>
    <name evidence="2" type="ORF">EEDITHA_LOCUS11697</name>
</gene>
<evidence type="ECO:0000313" key="2">
    <source>
        <dbReference type="EMBL" id="CAH2096346.1"/>
    </source>
</evidence>